<dbReference type="InterPro" id="IPR044861">
    <property type="entry name" value="IPNS-like_FE2OG_OXY"/>
</dbReference>
<dbReference type="OrthoDB" id="288590at2759"/>
<organism evidence="4 5">
    <name type="scientific">Lachnellula cervina</name>
    <dbReference type="NCBI Taxonomy" id="1316786"/>
    <lineage>
        <taxon>Eukaryota</taxon>
        <taxon>Fungi</taxon>
        <taxon>Dikarya</taxon>
        <taxon>Ascomycota</taxon>
        <taxon>Pezizomycotina</taxon>
        <taxon>Leotiomycetes</taxon>
        <taxon>Helotiales</taxon>
        <taxon>Lachnaceae</taxon>
        <taxon>Lachnellula</taxon>
    </lineage>
</organism>
<comment type="caution">
    <text evidence="4">The sequence shown here is derived from an EMBL/GenBank/DDBJ whole genome shotgun (WGS) entry which is preliminary data.</text>
</comment>
<dbReference type="Gene3D" id="2.60.120.330">
    <property type="entry name" value="B-lactam Antibiotic, Isopenicillin N Synthase, Chain"/>
    <property type="match status" value="2"/>
</dbReference>
<protein>
    <submittedName>
        <fullName evidence="4">Gibberellin 2-beta-dioxygenase 8</fullName>
    </submittedName>
</protein>
<accession>A0A7D8UUU1</accession>
<dbReference type="Pfam" id="PF03171">
    <property type="entry name" value="2OG-FeII_Oxy"/>
    <property type="match status" value="1"/>
</dbReference>
<keyword evidence="4" id="KW-0560">Oxidoreductase</keyword>
<keyword evidence="5" id="KW-1185">Reference proteome</keyword>
<comment type="similarity">
    <text evidence="1">Belongs to the iron/ascorbate-dependent oxidoreductase family.</text>
</comment>
<dbReference type="GO" id="GO:0051213">
    <property type="term" value="F:dioxygenase activity"/>
    <property type="evidence" value="ECO:0007669"/>
    <property type="project" value="UniProtKB-KW"/>
</dbReference>
<evidence type="ECO:0000256" key="1">
    <source>
        <dbReference type="ARBA" id="ARBA00008056"/>
    </source>
</evidence>
<evidence type="ECO:0000259" key="2">
    <source>
        <dbReference type="Pfam" id="PF03171"/>
    </source>
</evidence>
<reference evidence="4 5" key="1">
    <citation type="submission" date="2018-05" db="EMBL/GenBank/DDBJ databases">
        <title>Whole genome sequencing for identification of molecular markers to develop diagnostic detection tools for the regulated plant pathogen Lachnellula willkommii.</title>
        <authorList>
            <person name="Giroux E."/>
            <person name="Bilodeau G."/>
        </authorList>
    </citation>
    <scope>NUCLEOTIDE SEQUENCE [LARGE SCALE GENOMIC DNA]</scope>
    <source>
        <strain evidence="4 5">CBS 625.97</strain>
    </source>
</reference>
<gene>
    <name evidence="4" type="primary">GA2OX8</name>
    <name evidence="4" type="ORF">LCER1_G003550</name>
</gene>
<dbReference type="EMBL" id="QGMG01000178">
    <property type="protein sequence ID" value="TVY56207.1"/>
    <property type="molecule type" value="Genomic_DNA"/>
</dbReference>
<proteinExistence type="inferred from homology"/>
<evidence type="ECO:0000259" key="3">
    <source>
        <dbReference type="Pfam" id="PF14226"/>
    </source>
</evidence>
<dbReference type="Proteomes" id="UP000481288">
    <property type="component" value="Unassembled WGS sequence"/>
</dbReference>
<dbReference type="AlphaFoldDB" id="A0A7D8UUU1"/>
<evidence type="ECO:0000313" key="4">
    <source>
        <dbReference type="EMBL" id="TVY56207.1"/>
    </source>
</evidence>
<dbReference type="SUPFAM" id="SSF51197">
    <property type="entry name" value="Clavaminate synthase-like"/>
    <property type="match status" value="1"/>
</dbReference>
<evidence type="ECO:0000313" key="5">
    <source>
        <dbReference type="Proteomes" id="UP000481288"/>
    </source>
</evidence>
<feature type="domain" description="Isopenicillin N synthase-like Fe(2+) 2OG dioxygenase" evidence="2">
    <location>
        <begin position="142"/>
        <end position="211"/>
    </location>
</feature>
<dbReference type="InterPro" id="IPR027443">
    <property type="entry name" value="IPNS-like_sf"/>
</dbReference>
<dbReference type="Pfam" id="PF14226">
    <property type="entry name" value="DIOX_N"/>
    <property type="match status" value="1"/>
</dbReference>
<sequence length="212" mass="23732">MHAPALDHYRFTRGTPKEQQEYAAELIQALKAYSFVKIVNHGLDDPTIEALFTRTHEFFALPRNRQKEVEHLASDNPQRGWSAVGVEQTSGLYSREIGRPVDELKDAKEHYDIGPPEDAQYQNQTAIGTIQDPCHPAASEVRLNHYPAIHTSDISDGSTARIWPHSDFGIITLLLTDDVGGLEFEESHKYGKFLSVPQGAKNELIIDVADTL</sequence>
<feature type="domain" description="Non-haem dioxygenase N-terminal" evidence="3">
    <location>
        <begin position="11"/>
        <end position="120"/>
    </location>
</feature>
<dbReference type="InterPro" id="IPR050231">
    <property type="entry name" value="Iron_ascorbate_oxido_reductase"/>
</dbReference>
<keyword evidence="4" id="KW-0223">Dioxygenase</keyword>
<dbReference type="InterPro" id="IPR026992">
    <property type="entry name" value="DIOX_N"/>
</dbReference>
<dbReference type="PANTHER" id="PTHR47990">
    <property type="entry name" value="2-OXOGLUTARATE (2OG) AND FE(II)-DEPENDENT OXYGENASE SUPERFAMILY PROTEIN-RELATED"/>
    <property type="match status" value="1"/>
</dbReference>
<name>A0A7D8UUU1_9HELO</name>